<dbReference type="GO" id="GO:0008270">
    <property type="term" value="F:zinc ion binding"/>
    <property type="evidence" value="ECO:0007669"/>
    <property type="project" value="InterPro"/>
</dbReference>
<dbReference type="Gene3D" id="3.90.180.10">
    <property type="entry name" value="Medium-chain alcohol dehydrogenases, catalytic domain"/>
    <property type="match status" value="1"/>
</dbReference>
<evidence type="ECO:0000256" key="3">
    <source>
        <dbReference type="ARBA" id="ARBA00013190"/>
    </source>
</evidence>
<dbReference type="Proteomes" id="UP000315750">
    <property type="component" value="Chromosome"/>
</dbReference>
<evidence type="ECO:0000256" key="5">
    <source>
        <dbReference type="ARBA" id="ARBA00022833"/>
    </source>
</evidence>
<dbReference type="InterPro" id="IPR020843">
    <property type="entry name" value="ER"/>
</dbReference>
<dbReference type="CDD" id="cd08231">
    <property type="entry name" value="MDR_TM0436_like"/>
    <property type="match status" value="1"/>
</dbReference>
<dbReference type="Gene3D" id="3.40.50.720">
    <property type="entry name" value="NAD(P)-binding Rossmann-like Domain"/>
    <property type="match status" value="1"/>
</dbReference>
<evidence type="ECO:0000313" key="11">
    <source>
        <dbReference type="Proteomes" id="UP000315750"/>
    </source>
</evidence>
<sequence>MIASLPTTVRAAVMTAPGRELEIKAYPLLPPVTGGALVRVTCCTICRSDLHTWRGRRPGPTPAILGHEIVGEIAALAEDVTHDSAGQPLAPGDRVTWTLHSSCGECYYCREHQLPMKCLELQKYGHDACDQPPHLQGGFAEYCHISAGTSLLKLPDNIPDTVAAPLNCAAATVVAGWDAAELKPGEHVLIQGAGGLGCYAAAMASFAGAERIIVTDIHSERLEFVRRFGATDCINVASLTDEQIANWVRELTGGFGVDCAMEVAGVPAVVPAGLASLRKGGRFVELGCSFPEATTSLDLSTILWNLLTIRGVHNYDFRHLQQAVDFVSQTIDRFPFDELTSRQFKLEDIDQAIAAAEQNGLGRVAIVFD</sequence>
<dbReference type="PROSITE" id="PS00059">
    <property type="entry name" value="ADH_ZINC"/>
    <property type="match status" value="1"/>
</dbReference>
<evidence type="ECO:0000256" key="6">
    <source>
        <dbReference type="ARBA" id="ARBA00023002"/>
    </source>
</evidence>
<dbReference type="InterPro" id="IPR013154">
    <property type="entry name" value="ADH-like_N"/>
</dbReference>
<dbReference type="Pfam" id="PF00107">
    <property type="entry name" value="ADH_zinc_N"/>
    <property type="match status" value="1"/>
</dbReference>
<dbReference type="GO" id="GO:0004022">
    <property type="term" value="F:alcohol dehydrogenase (NAD+) activity"/>
    <property type="evidence" value="ECO:0007669"/>
    <property type="project" value="UniProtKB-EC"/>
</dbReference>
<dbReference type="PANTHER" id="PTHR42940:SF3">
    <property type="entry name" value="ALCOHOL DEHYDROGENASE 1-RELATED"/>
    <property type="match status" value="1"/>
</dbReference>
<keyword evidence="6 10" id="KW-0560">Oxidoreductase</keyword>
<comment type="similarity">
    <text evidence="2 8">Belongs to the zinc-containing alcohol dehydrogenase family.</text>
</comment>
<proteinExistence type="inferred from homology"/>
<evidence type="ECO:0000256" key="2">
    <source>
        <dbReference type="ARBA" id="ARBA00008072"/>
    </source>
</evidence>
<dbReference type="PANTHER" id="PTHR42940">
    <property type="entry name" value="ALCOHOL DEHYDROGENASE 1-RELATED"/>
    <property type="match status" value="1"/>
</dbReference>
<keyword evidence="7" id="KW-0520">NAD</keyword>
<evidence type="ECO:0000256" key="7">
    <source>
        <dbReference type="ARBA" id="ARBA00023027"/>
    </source>
</evidence>
<evidence type="ECO:0000313" key="10">
    <source>
        <dbReference type="EMBL" id="QDU55106.1"/>
    </source>
</evidence>
<protein>
    <recommendedName>
        <fullName evidence="3">alcohol dehydrogenase</fullName>
        <ecNumber evidence="3">1.1.1.1</ecNumber>
    </recommendedName>
</protein>
<dbReference type="Pfam" id="PF08240">
    <property type="entry name" value="ADH_N"/>
    <property type="match status" value="1"/>
</dbReference>
<dbReference type="InterPro" id="IPR036291">
    <property type="entry name" value="NAD(P)-bd_dom_sf"/>
</dbReference>
<dbReference type="EMBL" id="CP036278">
    <property type="protein sequence ID" value="QDU55106.1"/>
    <property type="molecule type" value="Genomic_DNA"/>
</dbReference>
<comment type="cofactor">
    <cofactor evidence="1 8">
        <name>Zn(2+)</name>
        <dbReference type="ChEBI" id="CHEBI:29105"/>
    </cofactor>
</comment>
<dbReference type="AlphaFoldDB" id="A0A518AK90"/>
<organism evidence="10 11">
    <name type="scientific">Aeoliella mucimassa</name>
    <dbReference type="NCBI Taxonomy" id="2527972"/>
    <lineage>
        <taxon>Bacteria</taxon>
        <taxon>Pseudomonadati</taxon>
        <taxon>Planctomycetota</taxon>
        <taxon>Planctomycetia</taxon>
        <taxon>Pirellulales</taxon>
        <taxon>Lacipirellulaceae</taxon>
        <taxon>Aeoliella</taxon>
    </lineage>
</organism>
<reference evidence="10 11" key="1">
    <citation type="submission" date="2019-02" db="EMBL/GenBank/DDBJ databases">
        <title>Deep-cultivation of Planctomycetes and their phenomic and genomic characterization uncovers novel biology.</title>
        <authorList>
            <person name="Wiegand S."/>
            <person name="Jogler M."/>
            <person name="Boedeker C."/>
            <person name="Pinto D."/>
            <person name="Vollmers J."/>
            <person name="Rivas-Marin E."/>
            <person name="Kohn T."/>
            <person name="Peeters S.H."/>
            <person name="Heuer A."/>
            <person name="Rast P."/>
            <person name="Oberbeckmann S."/>
            <person name="Bunk B."/>
            <person name="Jeske O."/>
            <person name="Meyerdierks A."/>
            <person name="Storesund J.E."/>
            <person name="Kallscheuer N."/>
            <person name="Luecker S."/>
            <person name="Lage O.M."/>
            <person name="Pohl T."/>
            <person name="Merkel B.J."/>
            <person name="Hornburger P."/>
            <person name="Mueller R.-W."/>
            <person name="Bruemmer F."/>
            <person name="Labrenz M."/>
            <person name="Spormann A.M."/>
            <person name="Op den Camp H."/>
            <person name="Overmann J."/>
            <person name="Amann R."/>
            <person name="Jetten M.S.M."/>
            <person name="Mascher T."/>
            <person name="Medema M.H."/>
            <person name="Devos D.P."/>
            <person name="Kaster A.-K."/>
            <person name="Ovreas L."/>
            <person name="Rohde M."/>
            <person name="Galperin M.Y."/>
            <person name="Jogler C."/>
        </authorList>
    </citation>
    <scope>NUCLEOTIDE SEQUENCE [LARGE SCALE GENOMIC DNA]</scope>
    <source>
        <strain evidence="10 11">Pan181</strain>
    </source>
</reference>
<dbReference type="SUPFAM" id="SSF50129">
    <property type="entry name" value="GroES-like"/>
    <property type="match status" value="1"/>
</dbReference>
<keyword evidence="5 8" id="KW-0862">Zinc</keyword>
<evidence type="ECO:0000259" key="9">
    <source>
        <dbReference type="SMART" id="SM00829"/>
    </source>
</evidence>
<keyword evidence="11" id="KW-1185">Reference proteome</keyword>
<dbReference type="EC" id="1.1.1.1" evidence="3"/>
<evidence type="ECO:0000256" key="4">
    <source>
        <dbReference type="ARBA" id="ARBA00022723"/>
    </source>
</evidence>
<dbReference type="SUPFAM" id="SSF51735">
    <property type="entry name" value="NAD(P)-binding Rossmann-fold domains"/>
    <property type="match status" value="1"/>
</dbReference>
<feature type="domain" description="Enoyl reductase (ER)" evidence="9">
    <location>
        <begin position="18"/>
        <end position="366"/>
    </location>
</feature>
<dbReference type="SMART" id="SM00829">
    <property type="entry name" value="PKS_ER"/>
    <property type="match status" value="1"/>
</dbReference>
<dbReference type="KEGG" id="amuc:Pan181_12920"/>
<dbReference type="InterPro" id="IPR002328">
    <property type="entry name" value="ADH_Zn_CS"/>
</dbReference>
<name>A0A518AK90_9BACT</name>
<evidence type="ECO:0000256" key="1">
    <source>
        <dbReference type="ARBA" id="ARBA00001947"/>
    </source>
</evidence>
<gene>
    <name evidence="10" type="primary">camD</name>
    <name evidence="10" type="ORF">Pan181_12920</name>
</gene>
<dbReference type="GO" id="GO:0005737">
    <property type="term" value="C:cytoplasm"/>
    <property type="evidence" value="ECO:0007669"/>
    <property type="project" value="TreeGrafter"/>
</dbReference>
<accession>A0A518AK90</accession>
<dbReference type="InterPro" id="IPR011032">
    <property type="entry name" value="GroES-like_sf"/>
</dbReference>
<evidence type="ECO:0000256" key="8">
    <source>
        <dbReference type="RuleBase" id="RU361277"/>
    </source>
</evidence>
<keyword evidence="4 8" id="KW-0479">Metal-binding</keyword>
<dbReference type="InterPro" id="IPR013149">
    <property type="entry name" value="ADH-like_C"/>
</dbReference>